<organism evidence="1 2">
    <name type="scientific">Eubacterium ramulus</name>
    <dbReference type="NCBI Taxonomy" id="39490"/>
    <lineage>
        <taxon>Bacteria</taxon>
        <taxon>Bacillati</taxon>
        <taxon>Bacillota</taxon>
        <taxon>Clostridia</taxon>
        <taxon>Eubacteriales</taxon>
        <taxon>Eubacteriaceae</taxon>
        <taxon>Eubacterium</taxon>
    </lineage>
</organism>
<comment type="caution">
    <text evidence="1">The sequence shown here is derived from an EMBL/GenBank/DDBJ whole genome shotgun (WGS) entry which is preliminary data.</text>
</comment>
<dbReference type="AlphaFoldDB" id="A0A844E680"/>
<proteinExistence type="predicted"/>
<evidence type="ECO:0000313" key="2">
    <source>
        <dbReference type="Proteomes" id="UP000431304"/>
    </source>
</evidence>
<name>A0A844E680_EUBRA</name>
<sequence>MIENKNLLLYSAEKSVNAIFKAGAENADTEDVYFVVGTAIHWMSDCIDRIPIAQIKEEHKQLFSALRFANNCLKHNITFENAHKAKRFGYPYDYAYDYGTHYNWISLDQVKISEKSENQRKNYKSELEGKNIAITLLEILNIVKEYYDMV</sequence>
<evidence type="ECO:0000313" key="1">
    <source>
        <dbReference type="EMBL" id="MSD17134.1"/>
    </source>
</evidence>
<dbReference type="EMBL" id="WKRA01000029">
    <property type="protein sequence ID" value="MSD17134.1"/>
    <property type="molecule type" value="Genomic_DNA"/>
</dbReference>
<dbReference type="Proteomes" id="UP000431304">
    <property type="component" value="Unassembled WGS sequence"/>
</dbReference>
<gene>
    <name evidence="1" type="ORF">GKE72_13925</name>
</gene>
<protein>
    <submittedName>
        <fullName evidence="1">Uncharacterized protein</fullName>
    </submittedName>
</protein>
<dbReference type="RefSeq" id="WP_154315038.1">
    <property type="nucleotide sequence ID" value="NZ_WKRA01000029.1"/>
</dbReference>
<reference evidence="1 2" key="1">
    <citation type="journal article" date="2019" name="Nat. Med.">
        <title>A library of human gut bacterial isolates paired with longitudinal multiomics data enables mechanistic microbiome research.</title>
        <authorList>
            <person name="Poyet M."/>
            <person name="Groussin M."/>
            <person name="Gibbons S.M."/>
            <person name="Avila-Pacheco J."/>
            <person name="Jiang X."/>
            <person name="Kearney S.M."/>
            <person name="Perrotta A.R."/>
            <person name="Berdy B."/>
            <person name="Zhao S."/>
            <person name="Lieberman T.D."/>
            <person name="Swanson P.K."/>
            <person name="Smith M."/>
            <person name="Roesemann S."/>
            <person name="Alexander J.E."/>
            <person name="Rich S.A."/>
            <person name="Livny J."/>
            <person name="Vlamakis H."/>
            <person name="Clish C."/>
            <person name="Bullock K."/>
            <person name="Deik A."/>
            <person name="Scott J."/>
            <person name="Pierce K.A."/>
            <person name="Xavier R.J."/>
            <person name="Alm E.J."/>
        </authorList>
    </citation>
    <scope>NUCLEOTIDE SEQUENCE [LARGE SCALE GENOMIC DNA]</scope>
    <source>
        <strain evidence="1 2">BIOML-A3</strain>
    </source>
</reference>
<accession>A0A844E680</accession>